<evidence type="ECO:0000256" key="2">
    <source>
        <dbReference type="ARBA" id="ARBA00022833"/>
    </source>
</evidence>
<dbReference type="EMBL" id="RCZD01000002">
    <property type="protein sequence ID" value="TPG64087.1"/>
    <property type="molecule type" value="Genomic_DNA"/>
</dbReference>
<dbReference type="AlphaFoldDB" id="A0A502GP26"/>
<dbReference type="InterPro" id="IPR013149">
    <property type="entry name" value="ADH-like_C"/>
</dbReference>
<evidence type="ECO:0000256" key="3">
    <source>
        <dbReference type="ARBA" id="ARBA00023002"/>
    </source>
</evidence>
<dbReference type="SUPFAM" id="SSF51735">
    <property type="entry name" value="NAD(P)-binding Rossmann-fold domains"/>
    <property type="match status" value="1"/>
</dbReference>
<dbReference type="InterPro" id="IPR002328">
    <property type="entry name" value="ADH_Zn_CS"/>
</dbReference>
<reference evidence="6 7" key="1">
    <citation type="journal article" date="2019" name="Environ. Microbiol.">
        <title>Species interactions and distinct microbial communities in high Arctic permafrost affected cryosols are associated with the CH4 and CO2 gas fluxes.</title>
        <authorList>
            <person name="Altshuler I."/>
            <person name="Hamel J."/>
            <person name="Turney S."/>
            <person name="Magnuson E."/>
            <person name="Levesque R."/>
            <person name="Greer C."/>
            <person name="Whyte L.G."/>
        </authorList>
    </citation>
    <scope>NUCLEOTIDE SEQUENCE [LARGE SCALE GENOMIC DNA]</scope>
    <source>
        <strain evidence="6 7">E4</strain>
    </source>
</reference>
<dbReference type="PANTHER" id="PTHR43401:SF2">
    <property type="entry name" value="L-THREONINE 3-DEHYDROGENASE"/>
    <property type="match status" value="1"/>
</dbReference>
<evidence type="ECO:0000313" key="6">
    <source>
        <dbReference type="EMBL" id="TPG64087.1"/>
    </source>
</evidence>
<evidence type="ECO:0000313" key="7">
    <source>
        <dbReference type="Proteomes" id="UP000317663"/>
    </source>
</evidence>
<dbReference type="InterPro" id="IPR020843">
    <property type="entry name" value="ER"/>
</dbReference>
<dbReference type="PROSITE" id="PS00059">
    <property type="entry name" value="ADH_ZINC"/>
    <property type="match status" value="1"/>
</dbReference>
<comment type="cofactor">
    <cofactor evidence="4">
        <name>Zn(2+)</name>
        <dbReference type="ChEBI" id="CHEBI:29105"/>
    </cofactor>
</comment>
<keyword evidence="2 4" id="KW-0862">Zinc</keyword>
<dbReference type="GO" id="GO:0008270">
    <property type="term" value="F:zinc ion binding"/>
    <property type="evidence" value="ECO:0007669"/>
    <property type="project" value="InterPro"/>
</dbReference>
<dbReference type="GO" id="GO:0016616">
    <property type="term" value="F:oxidoreductase activity, acting on the CH-OH group of donors, NAD or NADP as acceptor"/>
    <property type="evidence" value="ECO:0007669"/>
    <property type="project" value="UniProtKB-ARBA"/>
</dbReference>
<keyword evidence="3" id="KW-0560">Oxidoreductase</keyword>
<dbReference type="Gene3D" id="3.90.180.10">
    <property type="entry name" value="Medium-chain alcohol dehydrogenases, catalytic domain"/>
    <property type="match status" value="1"/>
</dbReference>
<protein>
    <submittedName>
        <fullName evidence="6">Zn-dependent alcohol dehydrogenase</fullName>
    </submittedName>
</protein>
<evidence type="ECO:0000256" key="4">
    <source>
        <dbReference type="RuleBase" id="RU361277"/>
    </source>
</evidence>
<dbReference type="SUPFAM" id="SSF50129">
    <property type="entry name" value="GroES-like"/>
    <property type="match status" value="1"/>
</dbReference>
<accession>A0A502GP26</accession>
<gene>
    <name evidence="6" type="ORF">EAH77_04500</name>
</gene>
<dbReference type="Pfam" id="PF00107">
    <property type="entry name" value="ADH_zinc_N"/>
    <property type="match status" value="1"/>
</dbReference>
<dbReference type="Gene3D" id="3.40.50.720">
    <property type="entry name" value="NAD(P)-binding Rossmann-like Domain"/>
    <property type="match status" value="1"/>
</dbReference>
<dbReference type="InterPro" id="IPR036291">
    <property type="entry name" value="NAD(P)-bd_dom_sf"/>
</dbReference>
<name>A0A502GP26_9GAMM</name>
<keyword evidence="7" id="KW-1185">Reference proteome</keyword>
<dbReference type="Proteomes" id="UP000317663">
    <property type="component" value="Unassembled WGS sequence"/>
</dbReference>
<dbReference type="PANTHER" id="PTHR43401">
    <property type="entry name" value="L-THREONINE 3-DEHYDROGENASE"/>
    <property type="match status" value="1"/>
</dbReference>
<comment type="caution">
    <text evidence="6">The sequence shown here is derived from an EMBL/GenBank/DDBJ whole genome shotgun (WGS) entry which is preliminary data.</text>
</comment>
<sequence length="402" mass="43457">MPTPYVYTLNLSMPWMPSENSLRSVGMLNCLMFNVCFRHQLNLDSATHYIRIITITNVLEMIMKVALRTGSRTMGIGQLEIPTVPAGYILVKVETVGICGSDLTGFKHYPESSTPDGHEYAGEVVKVGDGVSRIKIGDRVTADVFLNAMCGECEFCRRGAPLHCTNRGQLTTGGFAEYVLVKEMASFVLPESVDNTLGALVEPLAVAVHAVRKMQISPGSTGVIIGGGAIGLCSLIAAIDAGAEKVFVVAKHPTQINLALELGAADVLSTDDNEAVEKLMQKTNLGVDFAIEAVGGKRPTMDTASKLVRTLGKIGVVGAFEPGYNGFELFNSLMKEHQIYFSNCYGYLDGKHDFEVAIDILSRRGDSLRKIVTHVMSLDEIHEAFLVAEDKSTGSVKVHLKP</sequence>
<proteinExistence type="inferred from homology"/>
<dbReference type="SMART" id="SM00829">
    <property type="entry name" value="PKS_ER"/>
    <property type="match status" value="1"/>
</dbReference>
<dbReference type="Pfam" id="PF08240">
    <property type="entry name" value="ADH_N"/>
    <property type="match status" value="1"/>
</dbReference>
<dbReference type="OrthoDB" id="9773078at2"/>
<evidence type="ECO:0000259" key="5">
    <source>
        <dbReference type="SMART" id="SM00829"/>
    </source>
</evidence>
<dbReference type="InterPro" id="IPR013154">
    <property type="entry name" value="ADH-like_N"/>
</dbReference>
<keyword evidence="1 4" id="KW-0479">Metal-binding</keyword>
<dbReference type="InterPro" id="IPR050129">
    <property type="entry name" value="Zn_alcohol_dh"/>
</dbReference>
<dbReference type="InterPro" id="IPR011032">
    <property type="entry name" value="GroES-like_sf"/>
</dbReference>
<feature type="domain" description="Enoyl reductase (ER)" evidence="5">
    <location>
        <begin position="70"/>
        <end position="398"/>
    </location>
</feature>
<organism evidence="6 7">
    <name type="scientific">Ewingella americana</name>
    <dbReference type="NCBI Taxonomy" id="41202"/>
    <lineage>
        <taxon>Bacteria</taxon>
        <taxon>Pseudomonadati</taxon>
        <taxon>Pseudomonadota</taxon>
        <taxon>Gammaproteobacteria</taxon>
        <taxon>Enterobacterales</taxon>
        <taxon>Yersiniaceae</taxon>
        <taxon>Ewingella</taxon>
    </lineage>
</organism>
<evidence type="ECO:0000256" key="1">
    <source>
        <dbReference type="ARBA" id="ARBA00022723"/>
    </source>
</evidence>
<comment type="similarity">
    <text evidence="4">Belongs to the zinc-containing alcohol dehydrogenase family.</text>
</comment>